<organism evidence="2 3">
    <name type="scientific">Poecilia formosa</name>
    <name type="common">Amazon molly</name>
    <name type="synonym">Limia formosa</name>
    <dbReference type="NCBI Taxonomy" id="48698"/>
    <lineage>
        <taxon>Eukaryota</taxon>
        <taxon>Metazoa</taxon>
        <taxon>Chordata</taxon>
        <taxon>Craniata</taxon>
        <taxon>Vertebrata</taxon>
        <taxon>Euteleostomi</taxon>
        <taxon>Actinopterygii</taxon>
        <taxon>Neopterygii</taxon>
        <taxon>Teleostei</taxon>
        <taxon>Neoteleostei</taxon>
        <taxon>Acanthomorphata</taxon>
        <taxon>Ovalentaria</taxon>
        <taxon>Atherinomorphae</taxon>
        <taxon>Cyprinodontiformes</taxon>
        <taxon>Poeciliidae</taxon>
        <taxon>Poeciliinae</taxon>
        <taxon>Poecilia</taxon>
    </lineage>
</organism>
<dbReference type="CDD" id="cd17061">
    <property type="entry name" value="Ubl_IQUB"/>
    <property type="match status" value="1"/>
</dbReference>
<sequence>ETNVKNSTATVKVLLVPGGHVMTMAFAIGLSIEEIKHHLASELEVPLEVLQLYLNGRVVEEKQSLMELGIRPHSSTQMEMSSSDPTSYPLRLLRPPEHDNMPDVITVRVQKDEGMFKEVVVEIERSHQKKPFLGGYRHRLTGAEYHNAAVQTLPKKRPDRVKFICVSFSPKQTAELKSKLQQCSVDMSTQMTGIGCYVSCVNDKLVTPVKYVTADEYHGRRLDAVICLQSYVRRWLAQEEVEQLRRERARRLAWFDLQERKCKEEKEAQLRERRRRWMNPQTREDFNLLYHALEKWRNEEEEQINCSLRGAERKAALCALLEQEMEFIAAIGRHQINVEAINQDKIIRNFLNKPCSQPENWRSATGRLFEMDSVPDVRARALKEIYDDISKFLVDQQERRHFLEKLRNTVMEHECQLVWDIIDLIDREMDLMGRDVKDHNLEGLRKRICTLFLQYIRTPAFNPKVIKLLKVHKKPSELQHDMFFCHGCQRYLWSADFGSSTTGCRSRRCRNCTSLDNVARPRDDNSVYQNILRRLRTDEHRLNPETSIPFLLQVDDIRYLIEKVWSSCSALNGSRDIYNLVFARWDVQEDWSPWNCILLSKEEISAHTQVEHIHKAYETTFIQWVEQKHSMARQHFSKNPVIAKNLGL</sequence>
<evidence type="ECO:0000313" key="2">
    <source>
        <dbReference type="Ensembl" id="ENSPFOP00000016873.2"/>
    </source>
</evidence>
<feature type="domain" description="Ubiquitin-like" evidence="1">
    <location>
        <begin position="9"/>
        <end position="85"/>
    </location>
</feature>
<dbReference type="GO" id="GO:0060271">
    <property type="term" value="P:cilium assembly"/>
    <property type="evidence" value="ECO:0007669"/>
    <property type="project" value="TreeGrafter"/>
</dbReference>
<dbReference type="GO" id="GO:0031514">
    <property type="term" value="C:motile cilium"/>
    <property type="evidence" value="ECO:0007669"/>
    <property type="project" value="TreeGrafter"/>
</dbReference>
<dbReference type="PROSITE" id="PS50053">
    <property type="entry name" value="UBIQUITIN_2"/>
    <property type="match status" value="1"/>
</dbReference>
<reference evidence="2" key="2">
    <citation type="submission" date="2025-08" db="UniProtKB">
        <authorList>
            <consortium name="Ensembl"/>
        </authorList>
    </citation>
    <scope>IDENTIFICATION</scope>
</reference>
<dbReference type="PROSITE" id="PS50096">
    <property type="entry name" value="IQ"/>
    <property type="match status" value="1"/>
</dbReference>
<dbReference type="Gene3D" id="3.10.20.90">
    <property type="entry name" value="Phosphatidylinositol 3-kinase Catalytic Subunit, Chain A, domain 1"/>
    <property type="match status" value="1"/>
</dbReference>
<accession>A0A087YFS0</accession>
<dbReference type="STRING" id="48698.ENSPFOP00000016873"/>
<dbReference type="GO" id="GO:0001669">
    <property type="term" value="C:acrosomal vesicle"/>
    <property type="evidence" value="ECO:0007669"/>
    <property type="project" value="TreeGrafter"/>
</dbReference>
<proteinExistence type="predicted"/>
<dbReference type="SUPFAM" id="SSF54236">
    <property type="entry name" value="Ubiquitin-like"/>
    <property type="match status" value="1"/>
</dbReference>
<dbReference type="GeneTree" id="ENSGT00390000014326"/>
<dbReference type="PANTHER" id="PTHR21074:SF0">
    <property type="entry name" value="IQ AND UBIQUITIN-LIKE DOMAIN-CONTAINING PROTEIN"/>
    <property type="match status" value="1"/>
</dbReference>
<dbReference type="OMA" id="TFAQKER"/>
<dbReference type="EMBL" id="AYCK01015245">
    <property type="status" value="NOT_ANNOTATED_CDS"/>
    <property type="molecule type" value="Genomic_DNA"/>
</dbReference>
<dbReference type="EMBL" id="AYCK01015247">
    <property type="status" value="NOT_ANNOTATED_CDS"/>
    <property type="molecule type" value="Genomic_DNA"/>
</dbReference>
<evidence type="ECO:0000259" key="1">
    <source>
        <dbReference type="PROSITE" id="PS50053"/>
    </source>
</evidence>
<dbReference type="Pfam" id="PF25805">
    <property type="entry name" value="IQUB"/>
    <property type="match status" value="1"/>
</dbReference>
<dbReference type="eggNOG" id="ENOG502QRQT">
    <property type="taxonomic scope" value="Eukaryota"/>
</dbReference>
<evidence type="ECO:0000313" key="3">
    <source>
        <dbReference type="Proteomes" id="UP000028760"/>
    </source>
</evidence>
<dbReference type="AlphaFoldDB" id="A0A087YFS0"/>
<protein>
    <submittedName>
        <fullName evidence="2">IQ motif and ubiquitin domain containing</fullName>
    </submittedName>
</protein>
<reference evidence="3" key="1">
    <citation type="submission" date="2013-10" db="EMBL/GenBank/DDBJ databases">
        <authorList>
            <person name="Schartl M."/>
            <person name="Warren W."/>
        </authorList>
    </citation>
    <scope>NUCLEOTIDE SEQUENCE [LARGE SCALE GENOMIC DNA]</scope>
    <source>
        <strain evidence="3">female</strain>
    </source>
</reference>
<dbReference type="InterPro" id="IPR000626">
    <property type="entry name" value="Ubiquitin-like_dom"/>
</dbReference>
<dbReference type="GO" id="GO:0030317">
    <property type="term" value="P:flagellated sperm motility"/>
    <property type="evidence" value="ECO:0007669"/>
    <property type="project" value="TreeGrafter"/>
</dbReference>
<dbReference type="EMBL" id="AYCK01015246">
    <property type="status" value="NOT_ANNOTATED_CDS"/>
    <property type="molecule type" value="Genomic_DNA"/>
</dbReference>
<dbReference type="Proteomes" id="UP000028760">
    <property type="component" value="Unassembled WGS sequence"/>
</dbReference>
<dbReference type="PANTHER" id="PTHR21074">
    <property type="entry name" value="IQ AND UBIQUITIN-LIKE DOMAIN-CONTAINING PROTEIN"/>
    <property type="match status" value="1"/>
</dbReference>
<dbReference type="InterPro" id="IPR037695">
    <property type="entry name" value="IQUB"/>
</dbReference>
<dbReference type="Ensembl" id="ENSPFOT00000016895.2">
    <property type="protein sequence ID" value="ENSPFOP00000016873.2"/>
    <property type="gene ID" value="ENSPFOG00000016783.2"/>
</dbReference>
<reference evidence="2" key="3">
    <citation type="submission" date="2025-09" db="UniProtKB">
        <authorList>
            <consortium name="Ensembl"/>
        </authorList>
    </citation>
    <scope>IDENTIFICATION</scope>
</reference>
<keyword evidence="3" id="KW-1185">Reference proteome</keyword>
<dbReference type="InterPro" id="IPR057887">
    <property type="entry name" value="IQUB_helical"/>
</dbReference>
<dbReference type="InterPro" id="IPR029071">
    <property type="entry name" value="Ubiquitin-like_domsf"/>
</dbReference>
<dbReference type="Pfam" id="PF00240">
    <property type="entry name" value="ubiquitin"/>
    <property type="match status" value="1"/>
</dbReference>
<name>A0A087YFS0_POEFO</name>